<name>A0A8S1U351_9CILI</name>
<dbReference type="CDD" id="cd20336">
    <property type="entry name" value="Rcat_RBR"/>
    <property type="match status" value="1"/>
</dbReference>
<evidence type="ECO:0000256" key="4">
    <source>
        <dbReference type="ARBA" id="ARBA00022679"/>
    </source>
</evidence>
<evidence type="ECO:0000256" key="2">
    <source>
        <dbReference type="ARBA" id="ARBA00004906"/>
    </source>
</evidence>
<comment type="catalytic activity">
    <reaction evidence="1">
        <text>[E2 ubiquitin-conjugating enzyme]-S-ubiquitinyl-L-cysteine + [acceptor protein]-L-lysine = [E2 ubiquitin-conjugating enzyme]-L-cysteine + [acceptor protein]-N(6)-ubiquitinyl-L-lysine.</text>
        <dbReference type="EC" id="2.3.2.31"/>
    </reaction>
</comment>
<dbReference type="EMBL" id="CAJJDO010000029">
    <property type="protein sequence ID" value="CAD8157066.1"/>
    <property type="molecule type" value="Genomic_DNA"/>
</dbReference>
<keyword evidence="12" id="KW-1185">Reference proteome</keyword>
<dbReference type="CDD" id="cd20335">
    <property type="entry name" value="BRcat_RBR"/>
    <property type="match status" value="1"/>
</dbReference>
<dbReference type="GO" id="GO:0043161">
    <property type="term" value="P:proteasome-mediated ubiquitin-dependent protein catabolic process"/>
    <property type="evidence" value="ECO:0007669"/>
    <property type="project" value="TreeGrafter"/>
</dbReference>
<evidence type="ECO:0000256" key="6">
    <source>
        <dbReference type="ARBA" id="ARBA00022737"/>
    </source>
</evidence>
<keyword evidence="9" id="KW-0862">Zinc</keyword>
<organism evidence="11 12">
    <name type="scientific">Paramecium pentaurelia</name>
    <dbReference type="NCBI Taxonomy" id="43138"/>
    <lineage>
        <taxon>Eukaryota</taxon>
        <taxon>Sar</taxon>
        <taxon>Alveolata</taxon>
        <taxon>Ciliophora</taxon>
        <taxon>Intramacronucleata</taxon>
        <taxon>Oligohymenophorea</taxon>
        <taxon>Peniculida</taxon>
        <taxon>Parameciidae</taxon>
        <taxon>Paramecium</taxon>
    </lineage>
</organism>
<dbReference type="Proteomes" id="UP000689195">
    <property type="component" value="Unassembled WGS sequence"/>
</dbReference>
<dbReference type="PANTHER" id="PTHR22770:SF13">
    <property type="entry name" value="RING-TYPE DOMAIN-CONTAINING PROTEIN"/>
    <property type="match status" value="1"/>
</dbReference>
<dbReference type="GO" id="GO:0061630">
    <property type="term" value="F:ubiquitin protein ligase activity"/>
    <property type="evidence" value="ECO:0007669"/>
    <property type="project" value="UniProtKB-EC"/>
</dbReference>
<dbReference type="GO" id="GO:0097039">
    <property type="term" value="P:protein linear polyubiquitination"/>
    <property type="evidence" value="ECO:0007669"/>
    <property type="project" value="TreeGrafter"/>
</dbReference>
<dbReference type="InterPro" id="IPR044066">
    <property type="entry name" value="TRIAD_supradom"/>
</dbReference>
<feature type="domain" description="RING-type" evidence="10">
    <location>
        <begin position="660"/>
        <end position="873"/>
    </location>
</feature>
<dbReference type="FunFam" id="3.30.40.10:FF:000424">
    <property type="entry name" value="RBR-type E3 ubiquitin transferase"/>
    <property type="match status" value="1"/>
</dbReference>
<dbReference type="OrthoDB" id="10009520at2759"/>
<evidence type="ECO:0000256" key="7">
    <source>
        <dbReference type="ARBA" id="ARBA00022771"/>
    </source>
</evidence>
<sequence>MEYNSTGLSVIPDEKIQKDIWNSFVCEFPLCSNLYQLPDNQKYRYKFMSALMMANIFDALTNWQQLSILQNIYESLNRIANDIDQPPIIKQQIVNIMNPFYILITNLQPFDYNIIDHQQQDQKNIQKVQEYLQNKRKYIYSYLDNEQGINTLFQLSRGIALSEYLKPDNEMITSIRQCIKQLNKEEIIKKLCSDDLEINSLNYFILEDYEVIAISHLFNFPIYFFINYFDQQSNYVTKRRIQQQQNQEKKIAFLLEIYQNKYTIRILQSNQDILYIQNIINHKQQLFQIDQSIVEIIQQIIESILKQASNDFCNLNKFWITKVLQIIQLGEAQTLIANKQTIKINEQFSKDSFNLFQLLNLDQKIHQEFVLSSEQNLIYTEELIENTIISQVTIIRDYITEIVNKYMKLQSNSPDQIVLTDKASVPKDLVKNSLFSSLPNQITNQSQQQIKLNLSHRPQPKVLENDFPQNIDIHEQDCKNSQSNLIQNVSFQQEQQDIKYQTKEITQNQIDNSKSPTTLTLLQQSYNKNDKLRSTKIINQSTNFRSEVIYQKSSANQIGLENTFFEEILNLQNDYFVSLQNRSSHLRAKSDILLLKSSGKKKDSLGFVPKKQMINQNNNSSNSQIMRQNVKHKKSEIDNLHKQIHNSEALNESKSLYSISPFFCPICQTEINEASGIRNLHDDHKICQSCLEDWIKVKFNSGQWNFKYFKCPIQLNNGDNIKPCQRIIDQQEIKNVLTPEEFSKLAERAIKNGIIDITCPNQSCKTSIKGMPPQNQNELRCPLCSHKICCVCKNLDHGASKCPQRLDEIKVALLDERVSCCPGCLEIYMKNDGCEHVSCTNCLIEFCFACSAFRPPIIAHGAHFHRVGCNYRFPLWTDKSKKIENLGDEYLPDECEDCKQNQKACPRPMSLDDFKNLAHLNF</sequence>
<keyword evidence="8" id="KW-0833">Ubl conjugation pathway</keyword>
<evidence type="ECO:0000313" key="12">
    <source>
        <dbReference type="Proteomes" id="UP000689195"/>
    </source>
</evidence>
<reference evidence="11" key="1">
    <citation type="submission" date="2021-01" db="EMBL/GenBank/DDBJ databases">
        <authorList>
            <consortium name="Genoscope - CEA"/>
            <person name="William W."/>
        </authorList>
    </citation>
    <scope>NUCLEOTIDE SEQUENCE</scope>
</reference>
<gene>
    <name evidence="11" type="ORF">PPENT_87.1.T0290321</name>
</gene>
<comment type="pathway">
    <text evidence="2">Protein modification; protein ubiquitination.</text>
</comment>
<dbReference type="AlphaFoldDB" id="A0A8S1U351"/>
<dbReference type="EC" id="2.3.2.31" evidence="3"/>
<comment type="caution">
    <text evidence="11">The sequence shown here is derived from an EMBL/GenBank/DDBJ whole genome shotgun (WGS) entry which is preliminary data.</text>
</comment>
<evidence type="ECO:0000256" key="1">
    <source>
        <dbReference type="ARBA" id="ARBA00001798"/>
    </source>
</evidence>
<evidence type="ECO:0000256" key="5">
    <source>
        <dbReference type="ARBA" id="ARBA00022723"/>
    </source>
</evidence>
<keyword evidence="7" id="KW-0863">Zinc-finger</keyword>
<keyword evidence="4" id="KW-0808">Transferase</keyword>
<evidence type="ECO:0000259" key="10">
    <source>
        <dbReference type="PROSITE" id="PS51873"/>
    </source>
</evidence>
<accession>A0A8S1U351</accession>
<keyword evidence="6" id="KW-0677">Repeat</keyword>
<evidence type="ECO:0000256" key="8">
    <source>
        <dbReference type="ARBA" id="ARBA00022786"/>
    </source>
</evidence>
<dbReference type="GO" id="GO:0043130">
    <property type="term" value="F:ubiquitin binding"/>
    <property type="evidence" value="ECO:0007669"/>
    <property type="project" value="TreeGrafter"/>
</dbReference>
<protein>
    <recommendedName>
        <fullName evidence="3">RBR-type E3 ubiquitin transferase</fullName>
        <ecNumber evidence="3">2.3.2.31</ecNumber>
    </recommendedName>
</protein>
<dbReference type="GO" id="GO:0008270">
    <property type="term" value="F:zinc ion binding"/>
    <property type="evidence" value="ECO:0007669"/>
    <property type="project" value="UniProtKB-KW"/>
</dbReference>
<dbReference type="InterPro" id="IPR051628">
    <property type="entry name" value="LUBAC_E3_Ligases"/>
</dbReference>
<evidence type="ECO:0000313" key="11">
    <source>
        <dbReference type="EMBL" id="CAD8157066.1"/>
    </source>
</evidence>
<proteinExistence type="predicted"/>
<keyword evidence="5" id="KW-0479">Metal-binding</keyword>
<evidence type="ECO:0000256" key="9">
    <source>
        <dbReference type="ARBA" id="ARBA00022833"/>
    </source>
</evidence>
<evidence type="ECO:0000256" key="3">
    <source>
        <dbReference type="ARBA" id="ARBA00012251"/>
    </source>
</evidence>
<dbReference type="PANTHER" id="PTHR22770">
    <property type="entry name" value="UBIQUITIN CONJUGATING ENZYME 7 INTERACTING PROTEIN-RELATED"/>
    <property type="match status" value="1"/>
</dbReference>
<dbReference type="PROSITE" id="PS51873">
    <property type="entry name" value="TRIAD"/>
    <property type="match status" value="1"/>
</dbReference>
<dbReference type="GO" id="GO:0000151">
    <property type="term" value="C:ubiquitin ligase complex"/>
    <property type="evidence" value="ECO:0007669"/>
    <property type="project" value="TreeGrafter"/>
</dbReference>